<dbReference type="SUPFAM" id="SSF53590">
    <property type="entry name" value="Nucleoside hydrolase"/>
    <property type="match status" value="1"/>
</dbReference>
<dbReference type="Pfam" id="PF01156">
    <property type="entry name" value="IU_nuc_hydro"/>
    <property type="match status" value="1"/>
</dbReference>
<dbReference type="InterPro" id="IPR023186">
    <property type="entry name" value="IUNH"/>
</dbReference>
<keyword evidence="2 4" id="KW-0326">Glycosidase</keyword>
<dbReference type="PANTHER" id="PTHR12304:SF4">
    <property type="entry name" value="URIDINE NUCLEOSIDASE"/>
    <property type="match status" value="1"/>
</dbReference>
<dbReference type="GO" id="GO:0008477">
    <property type="term" value="F:purine nucleosidase activity"/>
    <property type="evidence" value="ECO:0007669"/>
    <property type="project" value="UniProtKB-EC"/>
</dbReference>
<dbReference type="GO" id="GO:0006152">
    <property type="term" value="P:purine nucleoside catabolic process"/>
    <property type="evidence" value="ECO:0007669"/>
    <property type="project" value="TreeGrafter"/>
</dbReference>
<name>A0A4U9R2K7_HATHI</name>
<dbReference type="EC" id="3.2.2.1" evidence="4"/>
<accession>A0A4U9R2K7</accession>
<dbReference type="EMBL" id="LR590481">
    <property type="protein sequence ID" value="VTQ82900.1"/>
    <property type="molecule type" value="Genomic_DNA"/>
</dbReference>
<dbReference type="InterPro" id="IPR001910">
    <property type="entry name" value="Inosine/uridine_hydrolase_dom"/>
</dbReference>
<evidence type="ECO:0000256" key="1">
    <source>
        <dbReference type="ARBA" id="ARBA00022801"/>
    </source>
</evidence>
<dbReference type="InterPro" id="IPR036452">
    <property type="entry name" value="Ribo_hydro-like"/>
</dbReference>
<dbReference type="KEGG" id="hhw:NCTC503_00258"/>
<proteinExistence type="predicted"/>
<evidence type="ECO:0000313" key="4">
    <source>
        <dbReference type="EMBL" id="VTQ82900.1"/>
    </source>
</evidence>
<sequence>MKKIPVIIDCDPGHDDAIALMLALGNERIDVKAVTTSAGNQTPDKTLNNALRVLSFLGLDNIEVAQGAKKPMMRDLIIAPEVHGESGLDGPQLPQPSFKESSRNAIEVIADVLKNSDEKITLIPTGPLTNIAIFLSTYPELKDKIERISLMGGAAFGGNWTPAAEFNILVDPEAADVVFKSGVPITMCGLDVTHKAQVYDEDIEKFRGLSNATGKLVAELLDFFAIFHKDERFGFKGAPLHDPCAVACIIDPSIIKTKKCHVAIETNGEFTLGATVVDYNDILKKEKNVDVAFDIDRERFIQMIYDSVKNLR</sequence>
<dbReference type="PANTHER" id="PTHR12304">
    <property type="entry name" value="INOSINE-URIDINE PREFERRING NUCLEOSIDE HYDROLASE"/>
    <property type="match status" value="1"/>
</dbReference>
<organism evidence="4 5">
    <name type="scientific">Hathewaya histolytica</name>
    <name type="common">Clostridium histolyticum</name>
    <dbReference type="NCBI Taxonomy" id="1498"/>
    <lineage>
        <taxon>Bacteria</taxon>
        <taxon>Bacillati</taxon>
        <taxon>Bacillota</taxon>
        <taxon>Clostridia</taxon>
        <taxon>Eubacteriales</taxon>
        <taxon>Clostridiaceae</taxon>
        <taxon>Hathewaya</taxon>
    </lineage>
</organism>
<dbReference type="CDD" id="cd02651">
    <property type="entry name" value="nuc_hydro_IU_UC_XIUA"/>
    <property type="match status" value="1"/>
</dbReference>
<dbReference type="GO" id="GO:0045437">
    <property type="term" value="F:uridine nucleosidase activity"/>
    <property type="evidence" value="ECO:0007669"/>
    <property type="project" value="UniProtKB-ARBA"/>
</dbReference>
<dbReference type="Proteomes" id="UP000308489">
    <property type="component" value="Chromosome 1"/>
</dbReference>
<protein>
    <submittedName>
        <fullName evidence="4">Ribonucleoside hydrolase RihC</fullName>
        <ecNumber evidence="4">3.2.-.-</ecNumber>
        <ecNumber evidence="4">3.2.2.1</ecNumber>
    </submittedName>
</protein>
<dbReference type="InterPro" id="IPR015910">
    <property type="entry name" value="I/U_nuclsd_hydro_CS"/>
</dbReference>
<dbReference type="RefSeq" id="WP_138209080.1">
    <property type="nucleotide sequence ID" value="NZ_CBCRUQ010000010.1"/>
</dbReference>
<keyword evidence="5" id="KW-1185">Reference proteome</keyword>
<dbReference type="GO" id="GO:0005829">
    <property type="term" value="C:cytosol"/>
    <property type="evidence" value="ECO:0007669"/>
    <property type="project" value="TreeGrafter"/>
</dbReference>
<feature type="domain" description="Inosine/uridine-preferring nucleoside hydrolase" evidence="3">
    <location>
        <begin position="6"/>
        <end position="302"/>
    </location>
</feature>
<dbReference type="Gene3D" id="3.90.245.10">
    <property type="entry name" value="Ribonucleoside hydrolase-like"/>
    <property type="match status" value="1"/>
</dbReference>
<evidence type="ECO:0000256" key="2">
    <source>
        <dbReference type="ARBA" id="ARBA00023295"/>
    </source>
</evidence>
<dbReference type="OrthoDB" id="9797882at2"/>
<dbReference type="AlphaFoldDB" id="A0A4U9R2K7"/>
<dbReference type="EC" id="3.2.-.-" evidence="4"/>
<evidence type="ECO:0000259" key="3">
    <source>
        <dbReference type="Pfam" id="PF01156"/>
    </source>
</evidence>
<reference evidence="4 5" key="1">
    <citation type="submission" date="2019-05" db="EMBL/GenBank/DDBJ databases">
        <authorList>
            <consortium name="Pathogen Informatics"/>
        </authorList>
    </citation>
    <scope>NUCLEOTIDE SEQUENCE [LARGE SCALE GENOMIC DNA]</scope>
    <source>
        <strain evidence="4 5">NCTC503</strain>
    </source>
</reference>
<evidence type="ECO:0000313" key="5">
    <source>
        <dbReference type="Proteomes" id="UP000308489"/>
    </source>
</evidence>
<keyword evidence="1 4" id="KW-0378">Hydrolase</keyword>
<gene>
    <name evidence="4" type="primary">rihA_1</name>
    <name evidence="4" type="ORF">NCTC503_00258</name>
</gene>
<dbReference type="PROSITE" id="PS01247">
    <property type="entry name" value="IUNH"/>
    <property type="match status" value="1"/>
</dbReference>
<dbReference type="NCBIfam" id="NF007761">
    <property type="entry name" value="PRK10443.1"/>
    <property type="match status" value="1"/>
</dbReference>